<dbReference type="Gene3D" id="3.90.1150.10">
    <property type="entry name" value="Aspartate Aminotransferase, domain 1"/>
    <property type="match status" value="1"/>
</dbReference>
<evidence type="ECO:0000313" key="4">
    <source>
        <dbReference type="EMBL" id="WEK14080.1"/>
    </source>
</evidence>
<name>A0AAJ5W1U6_9MICO</name>
<dbReference type="InterPro" id="IPR000192">
    <property type="entry name" value="Aminotrans_V_dom"/>
</dbReference>
<accession>A0AAJ5W1U6</accession>
<protein>
    <submittedName>
        <fullName evidence="4">Aminotransferase class V-fold PLP-dependent enzyme</fullName>
    </submittedName>
</protein>
<dbReference type="InterPro" id="IPR015421">
    <property type="entry name" value="PyrdxlP-dep_Trfase_major"/>
</dbReference>
<dbReference type="Gene3D" id="3.40.640.10">
    <property type="entry name" value="Type I PLP-dependent aspartate aminotransferase-like (Major domain)"/>
    <property type="match status" value="1"/>
</dbReference>
<dbReference type="AlphaFoldDB" id="A0AAJ5W1U6"/>
<dbReference type="PANTHER" id="PTHR43586">
    <property type="entry name" value="CYSTEINE DESULFURASE"/>
    <property type="match status" value="1"/>
</dbReference>
<keyword evidence="4" id="KW-0808">Transferase</keyword>
<evidence type="ECO:0000259" key="3">
    <source>
        <dbReference type="Pfam" id="PF00266"/>
    </source>
</evidence>
<dbReference type="GO" id="GO:0008483">
    <property type="term" value="F:transaminase activity"/>
    <property type="evidence" value="ECO:0007669"/>
    <property type="project" value="UniProtKB-KW"/>
</dbReference>
<dbReference type="PANTHER" id="PTHR43586:SF8">
    <property type="entry name" value="CYSTEINE DESULFURASE 1, CHLOROPLASTIC"/>
    <property type="match status" value="1"/>
</dbReference>
<evidence type="ECO:0000256" key="2">
    <source>
        <dbReference type="ARBA" id="ARBA00022898"/>
    </source>
</evidence>
<comment type="cofactor">
    <cofactor evidence="1">
        <name>pyridoxal 5'-phosphate</name>
        <dbReference type="ChEBI" id="CHEBI:597326"/>
    </cofactor>
</comment>
<evidence type="ECO:0000313" key="5">
    <source>
        <dbReference type="Proteomes" id="UP001213972"/>
    </source>
</evidence>
<dbReference type="InterPro" id="IPR015422">
    <property type="entry name" value="PyrdxlP-dep_Trfase_small"/>
</dbReference>
<feature type="domain" description="Aminotransferase class V" evidence="3">
    <location>
        <begin position="33"/>
        <end position="393"/>
    </location>
</feature>
<proteinExistence type="predicted"/>
<organism evidence="4 5">
    <name type="scientific">Candidatus Microbacterium phytovorans</name>
    <dbReference type="NCBI Taxonomy" id="3121374"/>
    <lineage>
        <taxon>Bacteria</taxon>
        <taxon>Bacillati</taxon>
        <taxon>Actinomycetota</taxon>
        <taxon>Actinomycetes</taxon>
        <taxon>Micrococcales</taxon>
        <taxon>Microbacteriaceae</taxon>
        <taxon>Microbacterium</taxon>
    </lineage>
</organism>
<sequence>MAATAPLRSLFGRRAATVAATRDDFDYLSADDVYLDSACQTLRPRPVIDALTEYYTGYGACGDRVKYAWGRRVEDGVAATRSRVLAALRLPARRYVCAFTLNTTYGINLLLQQLPVGRFARVVTTHTEHNAVFLATMTAARRLGVPRILVARGDDGRIVAGDGDLSDAVVVVSAMDNVSGTFAAGLPELVTDVHRRGGVVIVDAAQAAPHALTRLRGLEADALCFSAHKMYGPSLGVIVADTELVASLDISFIGGGQVSDVAEEGYTLLPELRTRLEPGLQAWGEIIAFGTALEWLEPRVDAIEANESHLARTLHAGLSELPHLRLLGGAAPVMSAVPARVDAHRLAVFLSQAGVMVRSGYFCNHHWLKERLGLDPLNRFSLGAHNTDEDVDRTLAVVGRLMRGL</sequence>
<evidence type="ECO:0000256" key="1">
    <source>
        <dbReference type="ARBA" id="ARBA00001933"/>
    </source>
</evidence>
<dbReference type="SUPFAM" id="SSF53383">
    <property type="entry name" value="PLP-dependent transferases"/>
    <property type="match status" value="1"/>
</dbReference>
<keyword evidence="4" id="KW-0032">Aminotransferase</keyword>
<gene>
    <name evidence="4" type="ORF">P0Y48_02390</name>
</gene>
<keyword evidence="2" id="KW-0663">Pyridoxal phosphate</keyword>
<dbReference type="InterPro" id="IPR015424">
    <property type="entry name" value="PyrdxlP-dep_Trfase"/>
</dbReference>
<dbReference type="Proteomes" id="UP001213972">
    <property type="component" value="Chromosome"/>
</dbReference>
<dbReference type="EMBL" id="CP119321">
    <property type="protein sequence ID" value="WEK14080.1"/>
    <property type="molecule type" value="Genomic_DNA"/>
</dbReference>
<dbReference type="Pfam" id="PF00266">
    <property type="entry name" value="Aminotran_5"/>
    <property type="match status" value="1"/>
</dbReference>
<reference evidence="4" key="1">
    <citation type="submission" date="2023-03" db="EMBL/GenBank/DDBJ databases">
        <title>Andean soil-derived lignocellulolytic bacterial consortium as a source of novel taxa and putative plastic-active enzymes.</title>
        <authorList>
            <person name="Diaz-Garcia L."/>
            <person name="Chuvochina M."/>
            <person name="Feuerriegel G."/>
            <person name="Bunk B."/>
            <person name="Sproer C."/>
            <person name="Streit W.R."/>
            <person name="Rodriguez L.M."/>
            <person name="Overmann J."/>
            <person name="Jimenez D.J."/>
        </authorList>
    </citation>
    <scope>NUCLEOTIDE SEQUENCE</scope>
    <source>
        <strain evidence="4">MAG 4610</strain>
    </source>
</reference>